<keyword evidence="1" id="KW-0472">Membrane</keyword>
<dbReference type="Proteomes" id="UP000252519">
    <property type="component" value="Unassembled WGS sequence"/>
</dbReference>
<protein>
    <submittedName>
        <fullName evidence="2">Uncharacterized protein</fullName>
    </submittedName>
</protein>
<gene>
    <name evidence="2" type="ORF">ANCCAN_28264</name>
</gene>
<reference evidence="2 3" key="1">
    <citation type="submission" date="2014-10" db="EMBL/GenBank/DDBJ databases">
        <title>Draft genome of the hookworm Ancylostoma caninum.</title>
        <authorList>
            <person name="Mitreva M."/>
        </authorList>
    </citation>
    <scope>NUCLEOTIDE SEQUENCE [LARGE SCALE GENOMIC DNA]</scope>
    <source>
        <strain evidence="2 3">Baltimore</strain>
    </source>
</reference>
<evidence type="ECO:0000313" key="3">
    <source>
        <dbReference type="Proteomes" id="UP000252519"/>
    </source>
</evidence>
<evidence type="ECO:0000256" key="1">
    <source>
        <dbReference type="SAM" id="Phobius"/>
    </source>
</evidence>
<keyword evidence="1" id="KW-0812">Transmembrane</keyword>
<proteinExistence type="predicted"/>
<dbReference type="STRING" id="29170.A0A368F319"/>
<dbReference type="EMBL" id="JOJR01009587">
    <property type="protein sequence ID" value="RCN26018.1"/>
    <property type="molecule type" value="Genomic_DNA"/>
</dbReference>
<dbReference type="OrthoDB" id="5824177at2759"/>
<name>A0A368F319_ANCCA</name>
<evidence type="ECO:0000313" key="2">
    <source>
        <dbReference type="EMBL" id="RCN26018.1"/>
    </source>
</evidence>
<keyword evidence="1" id="KW-1133">Transmembrane helix</keyword>
<comment type="caution">
    <text evidence="2">The sequence shown here is derived from an EMBL/GenBank/DDBJ whole genome shotgun (WGS) entry which is preliminary data.</text>
</comment>
<sequence length="78" mass="8900">MRVRGRTIVLTFVVIQLCLEYSVLYESVKSLNSPIQLTVFDTGYPHLFDVLLTIILITAMLLNLQLFLYGLKGVGFNY</sequence>
<dbReference type="AlphaFoldDB" id="A0A368F319"/>
<accession>A0A368F319</accession>
<feature type="transmembrane region" description="Helical" evidence="1">
    <location>
        <begin position="48"/>
        <end position="71"/>
    </location>
</feature>
<organism evidence="2 3">
    <name type="scientific">Ancylostoma caninum</name>
    <name type="common">Dog hookworm</name>
    <dbReference type="NCBI Taxonomy" id="29170"/>
    <lineage>
        <taxon>Eukaryota</taxon>
        <taxon>Metazoa</taxon>
        <taxon>Ecdysozoa</taxon>
        <taxon>Nematoda</taxon>
        <taxon>Chromadorea</taxon>
        <taxon>Rhabditida</taxon>
        <taxon>Rhabditina</taxon>
        <taxon>Rhabditomorpha</taxon>
        <taxon>Strongyloidea</taxon>
        <taxon>Ancylostomatidae</taxon>
        <taxon>Ancylostomatinae</taxon>
        <taxon>Ancylostoma</taxon>
    </lineage>
</organism>
<keyword evidence="3" id="KW-1185">Reference proteome</keyword>